<protein>
    <submittedName>
        <fullName evidence="2">Uncharacterized protein</fullName>
    </submittedName>
</protein>
<gene>
    <name evidence="2" type="ORF">BSP0115_LOCUS6279</name>
</gene>
<proteinExistence type="predicted"/>
<dbReference type="EMBL" id="HBFS01009092">
    <property type="protein sequence ID" value="CAD8913027.1"/>
    <property type="molecule type" value="Transcribed_RNA"/>
</dbReference>
<evidence type="ECO:0000313" key="2">
    <source>
        <dbReference type="EMBL" id="CAD8913027.1"/>
    </source>
</evidence>
<feature type="region of interest" description="Disordered" evidence="1">
    <location>
        <begin position="60"/>
        <end position="80"/>
    </location>
</feature>
<sequence>MNARAAARCAQRLQANHRARPRALPPRRRFAGASSSSLLSPIPPNAAACSSICSRIASRMSSSMSTSPPPPAASDSKDGGDDEIFHVYHFNGLHPPKAGGAPTRLARVRLAVYGDWSAKGVPGAGGADGPGGAGGEDEETREAINQARRVMKILEQKDGLFHVVCSPDGSMEGSAVPPAGRRWRCRDCHLPSFPAWTAINDAGSDSCRECGKHVSVCGYCHWITADELPRGKRDEYARANAPNLLKMMRAKFPRADMDMEGQEPPGLWG</sequence>
<dbReference type="AlphaFoldDB" id="A0A7S1CBJ0"/>
<feature type="region of interest" description="Disordered" evidence="1">
    <location>
        <begin position="12"/>
        <end position="37"/>
    </location>
</feature>
<feature type="compositionally biased region" description="Basic residues" evidence="1">
    <location>
        <begin position="15"/>
        <end position="30"/>
    </location>
</feature>
<feature type="region of interest" description="Disordered" evidence="1">
    <location>
        <begin position="121"/>
        <end position="140"/>
    </location>
</feature>
<reference evidence="2" key="1">
    <citation type="submission" date="2021-01" db="EMBL/GenBank/DDBJ databases">
        <authorList>
            <person name="Corre E."/>
            <person name="Pelletier E."/>
            <person name="Niang G."/>
            <person name="Scheremetjew M."/>
            <person name="Finn R."/>
            <person name="Kale V."/>
            <person name="Holt S."/>
            <person name="Cochrane G."/>
            <person name="Meng A."/>
            <person name="Brown T."/>
            <person name="Cohen L."/>
        </authorList>
    </citation>
    <scope>NUCLEOTIDE SEQUENCE</scope>
    <source>
        <strain evidence="2">Ms1</strain>
    </source>
</reference>
<evidence type="ECO:0000256" key="1">
    <source>
        <dbReference type="SAM" id="MobiDB-lite"/>
    </source>
</evidence>
<name>A0A7S1CBJ0_9STRA</name>
<accession>A0A7S1CBJ0</accession>
<organism evidence="2">
    <name type="scientific">Bicosoecida sp. CB-2014</name>
    <dbReference type="NCBI Taxonomy" id="1486930"/>
    <lineage>
        <taxon>Eukaryota</taxon>
        <taxon>Sar</taxon>
        <taxon>Stramenopiles</taxon>
        <taxon>Bigyra</taxon>
        <taxon>Opalozoa</taxon>
        <taxon>Bicosoecida</taxon>
    </lineage>
</organism>
<feature type="compositionally biased region" description="Gly residues" evidence="1">
    <location>
        <begin position="122"/>
        <end position="134"/>
    </location>
</feature>